<reference evidence="4 5" key="1">
    <citation type="submission" date="2024-09" db="EMBL/GenBank/DDBJ databases">
        <authorList>
            <person name="Sun Q."/>
            <person name="Mori K."/>
        </authorList>
    </citation>
    <scope>NUCLEOTIDE SEQUENCE [LARGE SCALE GENOMIC DNA]</scope>
    <source>
        <strain evidence="4 5">NCAIM B.02301</strain>
    </source>
</reference>
<dbReference type="InterPro" id="IPR057253">
    <property type="entry name" value="CoiA-like_N"/>
</dbReference>
<evidence type="ECO:0000259" key="1">
    <source>
        <dbReference type="Pfam" id="PF06054"/>
    </source>
</evidence>
<dbReference type="PIRSF" id="PIRSF007487">
    <property type="entry name" value="Competence-induced_CoiA_bac"/>
    <property type="match status" value="1"/>
</dbReference>
<dbReference type="Pfam" id="PF25164">
    <property type="entry name" value="CoiA_N"/>
    <property type="match status" value="1"/>
</dbReference>
<keyword evidence="5" id="KW-1185">Reference proteome</keyword>
<dbReference type="EMBL" id="JBHLTR010000003">
    <property type="protein sequence ID" value="MFC0557662.1"/>
    <property type="molecule type" value="Genomic_DNA"/>
</dbReference>
<dbReference type="InterPro" id="IPR021176">
    <property type="entry name" value="Competence-induced_CoiA"/>
</dbReference>
<dbReference type="InterPro" id="IPR057252">
    <property type="entry name" value="CoiA_C"/>
</dbReference>
<name>A0ABV6NBS9_9BACI</name>
<protein>
    <submittedName>
        <fullName evidence="4">Competence protein CoiA</fullName>
    </submittedName>
</protein>
<accession>A0ABV6NBS9</accession>
<sequence>MFIAKFKDGTKISLVDDWHLDELKELRKKRSFFCPVCEASVQLKLGTTRLWHFAHEPHAACSDLGENESLYHLKGKKFLYQWLQSHQVKVALECYLPIIRQRPDLLFRFNDTLYAIEYQCSPIETTLLEKRTQGYNQIGIIPIWILGGNRLKRFGPHTFSLKSYEWLCTHTSKSHFFHLTYFCPEQTRFAQLHQITPYSSTKFLASYHESPLFKTPLHSIVQPNFEGKGNMFDKWMTVRKNWRYKNLSPYPAKIERIIRELLYKNGIPPSLFPIETGWPTAYHYLISSSPYHWQLLILFECLQHQPLNQPFSRKIVIQCLFPYIENRWLMLRRISEPWTQAIDGFLHFLTRIGYLGKVESKQGMFKRLRNPVIPTNVEEAVVLDQSLKLRS</sequence>
<gene>
    <name evidence="4" type="ORF">ACFFH4_01175</name>
</gene>
<dbReference type="Pfam" id="PF25166">
    <property type="entry name" value="CoiA_C"/>
    <property type="match status" value="1"/>
</dbReference>
<feature type="domain" description="Competence protein CoiA C-terminal" evidence="3">
    <location>
        <begin position="233"/>
        <end position="379"/>
    </location>
</feature>
<feature type="domain" description="Competence protein CoiA-like N-terminal" evidence="2">
    <location>
        <begin position="16"/>
        <end position="62"/>
    </location>
</feature>
<evidence type="ECO:0000313" key="5">
    <source>
        <dbReference type="Proteomes" id="UP001589833"/>
    </source>
</evidence>
<dbReference type="RefSeq" id="WP_273842927.1">
    <property type="nucleotide sequence ID" value="NZ_JAQQWT010000006.1"/>
</dbReference>
<comment type="caution">
    <text evidence="4">The sequence shown here is derived from an EMBL/GenBank/DDBJ whole genome shotgun (WGS) entry which is preliminary data.</text>
</comment>
<feature type="domain" description="Competence protein CoiA nuclease-like" evidence="1">
    <location>
        <begin position="68"/>
        <end position="224"/>
    </location>
</feature>
<dbReference type="Pfam" id="PF06054">
    <property type="entry name" value="CoiA_nuc"/>
    <property type="match status" value="1"/>
</dbReference>
<dbReference type="Proteomes" id="UP001589833">
    <property type="component" value="Unassembled WGS sequence"/>
</dbReference>
<evidence type="ECO:0000259" key="2">
    <source>
        <dbReference type="Pfam" id="PF25164"/>
    </source>
</evidence>
<evidence type="ECO:0000313" key="4">
    <source>
        <dbReference type="EMBL" id="MFC0557662.1"/>
    </source>
</evidence>
<proteinExistence type="predicted"/>
<organism evidence="4 5">
    <name type="scientific">Halalkalibacter alkalisediminis</name>
    <dbReference type="NCBI Taxonomy" id="935616"/>
    <lineage>
        <taxon>Bacteria</taxon>
        <taxon>Bacillati</taxon>
        <taxon>Bacillota</taxon>
        <taxon>Bacilli</taxon>
        <taxon>Bacillales</taxon>
        <taxon>Bacillaceae</taxon>
        <taxon>Halalkalibacter</taxon>
    </lineage>
</organism>
<dbReference type="InterPro" id="IPR010330">
    <property type="entry name" value="CoiA_nuc"/>
</dbReference>
<evidence type="ECO:0000259" key="3">
    <source>
        <dbReference type="Pfam" id="PF25166"/>
    </source>
</evidence>